<dbReference type="GO" id="GO:0004707">
    <property type="term" value="F:MAP kinase activity"/>
    <property type="evidence" value="ECO:0007669"/>
    <property type="project" value="UniProtKB-EC"/>
</dbReference>
<feature type="compositionally biased region" description="Basic and acidic residues" evidence="8">
    <location>
        <begin position="160"/>
        <end position="183"/>
    </location>
</feature>
<keyword evidence="7" id="KW-0460">Magnesium</keyword>
<dbReference type="Pfam" id="PF00069">
    <property type="entry name" value="Pkinase"/>
    <property type="match status" value="1"/>
</dbReference>
<dbReference type="FunFam" id="3.30.200.20:FF:000046">
    <property type="entry name" value="Mitogen-activated protein kinase"/>
    <property type="match status" value="1"/>
</dbReference>
<feature type="domain" description="Protein kinase" evidence="10">
    <location>
        <begin position="211"/>
        <end position="517"/>
    </location>
</feature>
<organism evidence="11">
    <name type="scientific">Aureoumbra lagunensis</name>
    <dbReference type="NCBI Taxonomy" id="44058"/>
    <lineage>
        <taxon>Eukaryota</taxon>
        <taxon>Sar</taxon>
        <taxon>Stramenopiles</taxon>
        <taxon>Ochrophyta</taxon>
        <taxon>Pelagophyceae</taxon>
        <taxon>Pelagomonadales</taxon>
        <taxon>Aureoumbra</taxon>
    </lineage>
</organism>
<gene>
    <name evidence="11" type="ORF">ALAG00032_LOCUS5557</name>
</gene>
<dbReference type="SUPFAM" id="SSF50729">
    <property type="entry name" value="PH domain-like"/>
    <property type="match status" value="1"/>
</dbReference>
<dbReference type="CDD" id="cd00821">
    <property type="entry name" value="PH"/>
    <property type="match status" value="1"/>
</dbReference>
<evidence type="ECO:0000259" key="9">
    <source>
        <dbReference type="PROSITE" id="PS50003"/>
    </source>
</evidence>
<dbReference type="SMART" id="SM00233">
    <property type="entry name" value="PH"/>
    <property type="match status" value="1"/>
</dbReference>
<dbReference type="InterPro" id="IPR000719">
    <property type="entry name" value="Prot_kinase_dom"/>
</dbReference>
<name>A0A7S3NJQ4_9STRA</name>
<dbReference type="AlphaFoldDB" id="A0A7S3NJQ4"/>
<dbReference type="PANTHER" id="PTHR24055">
    <property type="entry name" value="MITOGEN-ACTIVATED PROTEIN KINASE"/>
    <property type="match status" value="1"/>
</dbReference>
<keyword evidence="3 6" id="KW-0547">Nucleotide-binding</keyword>
<dbReference type="PROSITE" id="PS50011">
    <property type="entry name" value="PROTEIN_KINASE_DOM"/>
    <property type="match status" value="1"/>
</dbReference>
<dbReference type="PROSITE" id="PS01351">
    <property type="entry name" value="MAPK"/>
    <property type="match status" value="1"/>
</dbReference>
<dbReference type="PROSITE" id="PS50003">
    <property type="entry name" value="PH_DOMAIN"/>
    <property type="match status" value="1"/>
</dbReference>
<dbReference type="Gene3D" id="2.30.29.30">
    <property type="entry name" value="Pleckstrin-homology domain (PH domain)/Phosphotyrosine-binding domain (PTB)"/>
    <property type="match status" value="1"/>
</dbReference>
<feature type="compositionally biased region" description="Basic and acidic residues" evidence="8">
    <location>
        <begin position="598"/>
        <end position="612"/>
    </location>
</feature>
<dbReference type="EMBL" id="HBIJ01007889">
    <property type="protein sequence ID" value="CAE0364815.1"/>
    <property type="molecule type" value="Transcribed_RNA"/>
</dbReference>
<comment type="cofactor">
    <cofactor evidence="7">
        <name>Mg(2+)</name>
        <dbReference type="ChEBI" id="CHEBI:18420"/>
    </cofactor>
</comment>
<keyword evidence="2 7" id="KW-0808">Transferase</keyword>
<dbReference type="InterPro" id="IPR011993">
    <property type="entry name" value="PH-like_dom_sf"/>
</dbReference>
<sequence>MSSNITHISSNDITIEGWLRKKGSLFSWRTYFVSVDANRFLSYYIKASGGRLAGRVKLTRKCKVVLDPRKENGFVLFADLGRTLKFAADSKSDVVLWKEIIESACLYDESPPGEKKIDTGKDARTSAAAALQRAHRRLRGTSVKKRFFQQSSSSLSTSTETKRQESSEIKPDDETTEKTETTIKKRTTQNVTTQKKNKKAFADFFYDPNKYVLNKTVGKGSYGLVVSGTDLRADTPCAIKKIGDAFADLVDAKRIVREIRLMHNLDHENILKIYDCYAKFHDARREAFDDIYIVTELLQTDLHDVIYARRPLSRAHVQYFAYQMLCGLGYMHSKGVVHRDIKCGNLLVSDQCQLKICDFGLARALPSKTEQQHLTEYVVTRWYRSPELLLSCRAPYDGAVDIWSVGCVIAEMVNRHPLFAGRDVIDQIKRVVSVIKAVRPRDVEKLGFVTNAKARAYVQSIEASERYTTWNQVVPKLADASTSSDKRSAGIDFVASLLRFDPANRPGAYKVLNHAFLASMRAELGSPNTEIDVPCDLADIEACPLEKSALRKILKRHDFRYTPVNTHSGANGGGGATRRADRTDESSTVITETASQKKRSEQNKGDSIQHLH</sequence>
<keyword evidence="1 7" id="KW-0723">Serine/threonine-protein kinase</keyword>
<dbReference type="InterPro" id="IPR001849">
    <property type="entry name" value="PH_domain"/>
</dbReference>
<dbReference type="PROSITE" id="PS00108">
    <property type="entry name" value="PROTEIN_KINASE_ST"/>
    <property type="match status" value="1"/>
</dbReference>
<evidence type="ECO:0000256" key="4">
    <source>
        <dbReference type="ARBA" id="ARBA00022777"/>
    </source>
</evidence>
<feature type="region of interest" description="Disordered" evidence="8">
    <location>
        <begin position="145"/>
        <end position="183"/>
    </location>
</feature>
<dbReference type="InterPro" id="IPR050117">
    <property type="entry name" value="MAPK"/>
</dbReference>
<dbReference type="FunFam" id="1.10.510.10:FF:000624">
    <property type="entry name" value="Mitogen-activated protein kinase"/>
    <property type="match status" value="1"/>
</dbReference>
<dbReference type="CDD" id="cd07834">
    <property type="entry name" value="STKc_MAPK"/>
    <property type="match status" value="1"/>
</dbReference>
<keyword evidence="4 7" id="KW-0418">Kinase</keyword>
<dbReference type="InterPro" id="IPR003527">
    <property type="entry name" value="MAP_kinase_CS"/>
</dbReference>
<evidence type="ECO:0000256" key="7">
    <source>
        <dbReference type="RuleBase" id="RU361165"/>
    </source>
</evidence>
<dbReference type="SMART" id="SM00220">
    <property type="entry name" value="S_TKc"/>
    <property type="match status" value="1"/>
</dbReference>
<accession>A0A7S3NJQ4</accession>
<dbReference type="SUPFAM" id="SSF56112">
    <property type="entry name" value="Protein kinase-like (PK-like)"/>
    <property type="match status" value="1"/>
</dbReference>
<dbReference type="GO" id="GO:0005524">
    <property type="term" value="F:ATP binding"/>
    <property type="evidence" value="ECO:0007669"/>
    <property type="project" value="UniProtKB-UniRule"/>
</dbReference>
<comment type="similarity">
    <text evidence="7">Belongs to the protein kinase superfamily. Ser/Thr protein kinase family. MAP kinase subfamily.</text>
</comment>
<reference evidence="11" key="1">
    <citation type="submission" date="2021-01" db="EMBL/GenBank/DDBJ databases">
        <authorList>
            <person name="Corre E."/>
            <person name="Pelletier E."/>
            <person name="Niang G."/>
            <person name="Scheremetjew M."/>
            <person name="Finn R."/>
            <person name="Kale V."/>
            <person name="Holt S."/>
            <person name="Cochrane G."/>
            <person name="Meng A."/>
            <person name="Brown T."/>
            <person name="Cohen L."/>
        </authorList>
    </citation>
    <scope>NUCLEOTIDE SEQUENCE</scope>
    <source>
        <strain evidence="11">CCMP1510</strain>
    </source>
</reference>
<dbReference type="Pfam" id="PF00169">
    <property type="entry name" value="PH"/>
    <property type="match status" value="1"/>
</dbReference>
<dbReference type="InterPro" id="IPR017441">
    <property type="entry name" value="Protein_kinase_ATP_BS"/>
</dbReference>
<evidence type="ECO:0000256" key="5">
    <source>
        <dbReference type="ARBA" id="ARBA00022840"/>
    </source>
</evidence>
<feature type="domain" description="PH" evidence="9">
    <location>
        <begin position="12"/>
        <end position="106"/>
    </location>
</feature>
<evidence type="ECO:0000256" key="3">
    <source>
        <dbReference type="ARBA" id="ARBA00022741"/>
    </source>
</evidence>
<dbReference type="PROSITE" id="PS00107">
    <property type="entry name" value="PROTEIN_KINASE_ATP"/>
    <property type="match status" value="1"/>
</dbReference>
<dbReference type="Gene3D" id="3.30.200.20">
    <property type="entry name" value="Phosphorylase Kinase, domain 1"/>
    <property type="match status" value="1"/>
</dbReference>
<evidence type="ECO:0000259" key="10">
    <source>
        <dbReference type="PROSITE" id="PS50011"/>
    </source>
</evidence>
<comment type="activity regulation">
    <text evidence="7">Activated by threonine and tyrosine phosphorylation.</text>
</comment>
<keyword evidence="5 6" id="KW-0067">ATP-binding</keyword>
<evidence type="ECO:0000256" key="2">
    <source>
        <dbReference type="ARBA" id="ARBA00022679"/>
    </source>
</evidence>
<proteinExistence type="inferred from homology"/>
<evidence type="ECO:0000256" key="1">
    <source>
        <dbReference type="ARBA" id="ARBA00022527"/>
    </source>
</evidence>
<comment type="catalytic activity">
    <reaction evidence="7">
        <text>L-threonyl-[protein] + ATP = O-phospho-L-threonyl-[protein] + ADP + H(+)</text>
        <dbReference type="Rhea" id="RHEA:46608"/>
        <dbReference type="Rhea" id="RHEA-COMP:11060"/>
        <dbReference type="Rhea" id="RHEA-COMP:11605"/>
        <dbReference type="ChEBI" id="CHEBI:15378"/>
        <dbReference type="ChEBI" id="CHEBI:30013"/>
        <dbReference type="ChEBI" id="CHEBI:30616"/>
        <dbReference type="ChEBI" id="CHEBI:61977"/>
        <dbReference type="ChEBI" id="CHEBI:456216"/>
        <dbReference type="EC" id="2.7.11.24"/>
    </reaction>
</comment>
<dbReference type="EC" id="2.7.11.24" evidence="7"/>
<dbReference type="InterPro" id="IPR008271">
    <property type="entry name" value="Ser/Thr_kinase_AS"/>
</dbReference>
<feature type="binding site" evidence="6">
    <location>
        <position position="241"/>
    </location>
    <ligand>
        <name>ATP</name>
        <dbReference type="ChEBI" id="CHEBI:30616"/>
    </ligand>
</feature>
<protein>
    <recommendedName>
        <fullName evidence="7">Mitogen-activated protein kinase</fullName>
        <ecNumber evidence="7">2.7.11.24</ecNumber>
    </recommendedName>
</protein>
<feature type="region of interest" description="Disordered" evidence="8">
    <location>
        <begin position="562"/>
        <end position="612"/>
    </location>
</feature>
<evidence type="ECO:0000256" key="6">
    <source>
        <dbReference type="PROSITE-ProRule" id="PRU10141"/>
    </source>
</evidence>
<dbReference type="Gene3D" id="1.10.510.10">
    <property type="entry name" value="Transferase(Phosphotransferase) domain 1"/>
    <property type="match status" value="1"/>
</dbReference>
<dbReference type="InterPro" id="IPR011009">
    <property type="entry name" value="Kinase-like_dom_sf"/>
</dbReference>
<evidence type="ECO:0000313" key="11">
    <source>
        <dbReference type="EMBL" id="CAE0364815.1"/>
    </source>
</evidence>
<evidence type="ECO:0000256" key="8">
    <source>
        <dbReference type="SAM" id="MobiDB-lite"/>
    </source>
</evidence>